<evidence type="ECO:0000313" key="1">
    <source>
        <dbReference type="EMBL" id="MEC0231207.1"/>
    </source>
</evidence>
<dbReference type="Proteomes" id="UP001338137">
    <property type="component" value="Unassembled WGS sequence"/>
</dbReference>
<sequence>MGELSIVSVGMNRSRRNQNEIAGFHPLHDAVVEGGVHRTLGNIVEFKPVVRVRRTIGESRGVLEQNVDPFDDGVVECDTAASVMGQKLRLRLQLQHSHAVQSPNLYRRSSTMITTTPSPNIIFVQI</sequence>
<gene>
    <name evidence="1" type="ORF">P4I72_29330</name>
</gene>
<dbReference type="RefSeq" id="WP_326075162.1">
    <property type="nucleotide sequence ID" value="NZ_JARLKY010000088.1"/>
</dbReference>
<evidence type="ECO:0000313" key="2">
    <source>
        <dbReference type="Proteomes" id="UP001338137"/>
    </source>
</evidence>
<protein>
    <submittedName>
        <fullName evidence="1">Uncharacterized protein</fullName>
    </submittedName>
</protein>
<dbReference type="EMBL" id="JARLKY010000088">
    <property type="protein sequence ID" value="MEC0231207.1"/>
    <property type="molecule type" value="Genomic_DNA"/>
</dbReference>
<organism evidence="1 2">
    <name type="scientific">Paenibacillus alba</name>
    <dbReference type="NCBI Taxonomy" id="1197127"/>
    <lineage>
        <taxon>Bacteria</taxon>
        <taxon>Bacillati</taxon>
        <taxon>Bacillota</taxon>
        <taxon>Bacilli</taxon>
        <taxon>Bacillales</taxon>
        <taxon>Paenibacillaceae</taxon>
        <taxon>Paenibacillus</taxon>
    </lineage>
</organism>
<name>A0ABU6GD82_9BACL</name>
<keyword evidence="2" id="KW-1185">Reference proteome</keyword>
<comment type="caution">
    <text evidence="1">The sequence shown here is derived from an EMBL/GenBank/DDBJ whole genome shotgun (WGS) entry which is preliminary data.</text>
</comment>
<proteinExistence type="predicted"/>
<reference evidence="1 2" key="1">
    <citation type="submission" date="2023-03" db="EMBL/GenBank/DDBJ databases">
        <title>Bacillus Genome Sequencing.</title>
        <authorList>
            <person name="Dunlap C."/>
        </authorList>
    </citation>
    <scope>NUCLEOTIDE SEQUENCE [LARGE SCALE GENOMIC DNA]</scope>
    <source>
        <strain evidence="1 2">BD-533</strain>
    </source>
</reference>
<accession>A0ABU6GD82</accession>